<proteinExistence type="predicted"/>
<organism evidence="2">
    <name type="scientific">bioreactor metagenome</name>
    <dbReference type="NCBI Taxonomy" id="1076179"/>
    <lineage>
        <taxon>unclassified sequences</taxon>
        <taxon>metagenomes</taxon>
        <taxon>ecological metagenomes</taxon>
    </lineage>
</organism>
<evidence type="ECO:0000313" key="2">
    <source>
        <dbReference type="EMBL" id="MPM40420.1"/>
    </source>
</evidence>
<dbReference type="InterPro" id="IPR036249">
    <property type="entry name" value="Thioredoxin-like_sf"/>
</dbReference>
<dbReference type="Pfam" id="PF18962">
    <property type="entry name" value="Por_Secre_tail"/>
    <property type="match status" value="1"/>
</dbReference>
<dbReference type="EMBL" id="VSSQ01008994">
    <property type="protein sequence ID" value="MPM40420.1"/>
    <property type="molecule type" value="Genomic_DNA"/>
</dbReference>
<dbReference type="InterPro" id="IPR026444">
    <property type="entry name" value="Secre_tail"/>
</dbReference>
<gene>
    <name evidence="2" type="ORF">SDC9_87061</name>
</gene>
<evidence type="ECO:0000259" key="1">
    <source>
        <dbReference type="Pfam" id="PF18962"/>
    </source>
</evidence>
<comment type="caution">
    <text evidence="2">The sequence shown here is derived from an EMBL/GenBank/DDBJ whole genome shotgun (WGS) entry which is preliminary data.</text>
</comment>
<name>A0A644ZHS1_9ZZZZ</name>
<reference evidence="2" key="1">
    <citation type="submission" date="2019-08" db="EMBL/GenBank/DDBJ databases">
        <authorList>
            <person name="Kucharzyk K."/>
            <person name="Murdoch R.W."/>
            <person name="Higgins S."/>
            <person name="Loffler F."/>
        </authorList>
    </citation>
    <scope>NUCLEOTIDE SEQUENCE</scope>
</reference>
<accession>A0A644ZHS1</accession>
<dbReference type="NCBIfam" id="TIGR04183">
    <property type="entry name" value="Por_Secre_tail"/>
    <property type="match status" value="1"/>
</dbReference>
<sequence>MRFLLILTLFCLHAVFAMSQTAVNFNAADCDGVPHELFSELDSGKVIVLCWVMPCGSCVPASLTTYNVVQSYSTSNPDKVRMYVCDDLANTTCSQIDSWCNTNGLIKTRRFSDAQINMSDYGAAGMPKIVVIGGGVSHHVYYNENSAVVGSEIQDAIDSALSQSTGLSDLNNEFSGILSPNPASLSTSLILENSPAGNYNICIFNMEGKTVVPIFTVNLLQGANEINLPVLDLENGIYIVQISGNERMHKYRLSVNR</sequence>
<dbReference type="AlphaFoldDB" id="A0A644ZHS1"/>
<protein>
    <recommendedName>
        <fullName evidence="1">Secretion system C-terminal sorting domain-containing protein</fullName>
    </recommendedName>
</protein>
<feature type="domain" description="Secretion system C-terminal sorting" evidence="1">
    <location>
        <begin position="180"/>
        <end position="247"/>
    </location>
</feature>
<dbReference type="SUPFAM" id="SSF52833">
    <property type="entry name" value="Thioredoxin-like"/>
    <property type="match status" value="1"/>
</dbReference>